<sequence length="209" mass="23609">MGGGSVACSMGSAREGKRDVAESVVSAIGLLDTGRRSFEARGRTVSWGLSKVGLKEAKDKLEKRVEELTWRLQLEKQLKTNLEEEKAQHIAKLQDALHAMQLQVEEANSKVIKEREAVRKAIEEAPPVIKETPVLVQDTEKLEALTAEVESFKHMIYGCATFKTLCILRRRRRVRRQITRSCSRTRVLLLIAMRTMMLRVLVLVPGRTT</sequence>
<reference evidence="2" key="1">
    <citation type="journal article" date="2022" name="Plant J.">
        <title>Strategies of tolerance reflected in two North American maple genomes.</title>
        <authorList>
            <person name="McEvoy S.L."/>
            <person name="Sezen U.U."/>
            <person name="Trouern-Trend A."/>
            <person name="McMahon S.M."/>
            <person name="Schaberg P.G."/>
            <person name="Yang J."/>
            <person name="Wegrzyn J.L."/>
            <person name="Swenson N.G."/>
        </authorList>
    </citation>
    <scope>NUCLEOTIDE SEQUENCE</scope>
    <source>
        <strain evidence="2">NS2018</strain>
    </source>
</reference>
<organism evidence="2 3">
    <name type="scientific">Acer saccharum</name>
    <name type="common">Sugar maple</name>
    <dbReference type="NCBI Taxonomy" id="4024"/>
    <lineage>
        <taxon>Eukaryota</taxon>
        <taxon>Viridiplantae</taxon>
        <taxon>Streptophyta</taxon>
        <taxon>Embryophyta</taxon>
        <taxon>Tracheophyta</taxon>
        <taxon>Spermatophyta</taxon>
        <taxon>Magnoliopsida</taxon>
        <taxon>eudicotyledons</taxon>
        <taxon>Gunneridae</taxon>
        <taxon>Pentapetalae</taxon>
        <taxon>rosids</taxon>
        <taxon>malvids</taxon>
        <taxon>Sapindales</taxon>
        <taxon>Sapindaceae</taxon>
        <taxon>Hippocastanoideae</taxon>
        <taxon>Acereae</taxon>
        <taxon>Acer</taxon>
    </lineage>
</organism>
<keyword evidence="1" id="KW-0175">Coiled coil</keyword>
<name>A0AA39W448_ACESA</name>
<dbReference type="EMBL" id="JAUESC010000003">
    <property type="protein sequence ID" value="KAK0602200.1"/>
    <property type="molecule type" value="Genomic_DNA"/>
</dbReference>
<reference evidence="2" key="2">
    <citation type="submission" date="2023-06" db="EMBL/GenBank/DDBJ databases">
        <authorList>
            <person name="Swenson N.G."/>
            <person name="Wegrzyn J.L."/>
            <person name="Mcevoy S.L."/>
        </authorList>
    </citation>
    <scope>NUCLEOTIDE SEQUENCE</scope>
    <source>
        <strain evidence="2">NS2018</strain>
        <tissue evidence="2">Leaf</tissue>
    </source>
</reference>
<evidence type="ECO:0000313" key="3">
    <source>
        <dbReference type="Proteomes" id="UP001168877"/>
    </source>
</evidence>
<protein>
    <submittedName>
        <fullName evidence="2">Uncharacterized protein</fullName>
    </submittedName>
</protein>
<proteinExistence type="predicted"/>
<evidence type="ECO:0000256" key="1">
    <source>
        <dbReference type="SAM" id="Coils"/>
    </source>
</evidence>
<keyword evidence="3" id="KW-1185">Reference proteome</keyword>
<comment type="caution">
    <text evidence="2">The sequence shown here is derived from an EMBL/GenBank/DDBJ whole genome shotgun (WGS) entry which is preliminary data.</text>
</comment>
<dbReference type="Proteomes" id="UP001168877">
    <property type="component" value="Unassembled WGS sequence"/>
</dbReference>
<feature type="coiled-coil region" evidence="1">
    <location>
        <begin position="51"/>
        <end position="124"/>
    </location>
</feature>
<gene>
    <name evidence="2" type="ORF">LWI29_031338</name>
</gene>
<accession>A0AA39W448</accession>
<evidence type="ECO:0000313" key="2">
    <source>
        <dbReference type="EMBL" id="KAK0602200.1"/>
    </source>
</evidence>
<dbReference type="AlphaFoldDB" id="A0AA39W448"/>